<dbReference type="STRING" id="1247936.BN2475_1370002"/>
<dbReference type="Proteomes" id="UP000187012">
    <property type="component" value="Unassembled WGS sequence"/>
</dbReference>
<name>A0A1N7SPI5_9BURK</name>
<accession>A0A1N7SPI5</accession>
<organism evidence="1 2">
    <name type="scientific">Paraburkholderia ribeironis</name>
    <dbReference type="NCBI Taxonomy" id="1247936"/>
    <lineage>
        <taxon>Bacteria</taxon>
        <taxon>Pseudomonadati</taxon>
        <taxon>Pseudomonadota</taxon>
        <taxon>Betaproteobacteria</taxon>
        <taxon>Burkholderiales</taxon>
        <taxon>Burkholderiaceae</taxon>
        <taxon>Paraburkholderia</taxon>
    </lineage>
</organism>
<sequence>MPRLFAWYYVAGRNGRLRRSIPAERSFTKFKRFALDRGAMRPAGPEQVRLPDNIEQVLEAQLLGKRCAGLGRGRGPSCLP</sequence>
<protein>
    <submittedName>
        <fullName evidence="1">Uncharacterized protein</fullName>
    </submittedName>
</protein>
<dbReference type="EMBL" id="CYGX02000137">
    <property type="protein sequence ID" value="SIT49335.1"/>
    <property type="molecule type" value="Genomic_DNA"/>
</dbReference>
<dbReference type="AlphaFoldDB" id="A0A1N7SPI5"/>
<gene>
    <name evidence="1" type="ORF">BN2475_1370002</name>
</gene>
<evidence type="ECO:0000313" key="1">
    <source>
        <dbReference type="EMBL" id="SIT49335.1"/>
    </source>
</evidence>
<reference evidence="1 2" key="1">
    <citation type="submission" date="2016-12" db="EMBL/GenBank/DDBJ databases">
        <authorList>
            <person name="Song W.-J."/>
            <person name="Kurnit D.M."/>
        </authorList>
    </citation>
    <scope>NUCLEOTIDE SEQUENCE [LARGE SCALE GENOMIC DNA]</scope>
    <source>
        <strain evidence="1 2">STM7296</strain>
    </source>
</reference>
<proteinExistence type="predicted"/>
<keyword evidence="2" id="KW-1185">Reference proteome</keyword>
<evidence type="ECO:0000313" key="2">
    <source>
        <dbReference type="Proteomes" id="UP000187012"/>
    </source>
</evidence>